<gene>
    <name evidence="2" type="ORF">MENT_LOCUS18422</name>
</gene>
<dbReference type="AlphaFoldDB" id="A0A6V7UWX9"/>
<dbReference type="EMBL" id="CAJEWN010000124">
    <property type="protein sequence ID" value="CAD2167145.1"/>
    <property type="molecule type" value="Genomic_DNA"/>
</dbReference>
<proteinExistence type="predicted"/>
<organism evidence="2 3">
    <name type="scientific">Meloidogyne enterolobii</name>
    <name type="common">Root-knot nematode worm</name>
    <name type="synonym">Meloidogyne mayaguensis</name>
    <dbReference type="NCBI Taxonomy" id="390850"/>
    <lineage>
        <taxon>Eukaryota</taxon>
        <taxon>Metazoa</taxon>
        <taxon>Ecdysozoa</taxon>
        <taxon>Nematoda</taxon>
        <taxon>Chromadorea</taxon>
        <taxon>Rhabditida</taxon>
        <taxon>Tylenchina</taxon>
        <taxon>Tylenchomorpha</taxon>
        <taxon>Tylenchoidea</taxon>
        <taxon>Meloidogynidae</taxon>
        <taxon>Meloidogyninae</taxon>
        <taxon>Meloidogyne</taxon>
    </lineage>
</organism>
<protein>
    <submittedName>
        <fullName evidence="2">Uncharacterized protein</fullName>
    </submittedName>
</protein>
<dbReference type="Proteomes" id="UP000580250">
    <property type="component" value="Unassembled WGS sequence"/>
</dbReference>
<evidence type="ECO:0000256" key="1">
    <source>
        <dbReference type="SAM" id="MobiDB-lite"/>
    </source>
</evidence>
<feature type="compositionally biased region" description="Low complexity" evidence="1">
    <location>
        <begin position="130"/>
        <end position="140"/>
    </location>
</feature>
<feature type="region of interest" description="Disordered" evidence="1">
    <location>
        <begin position="72"/>
        <end position="140"/>
    </location>
</feature>
<comment type="caution">
    <text evidence="2">The sequence shown here is derived from an EMBL/GenBank/DDBJ whole genome shotgun (WGS) entry which is preliminary data.</text>
</comment>
<evidence type="ECO:0000313" key="3">
    <source>
        <dbReference type="Proteomes" id="UP000580250"/>
    </source>
</evidence>
<evidence type="ECO:0000313" key="2">
    <source>
        <dbReference type="EMBL" id="CAD2167145.1"/>
    </source>
</evidence>
<reference evidence="2 3" key="1">
    <citation type="submission" date="2020-08" db="EMBL/GenBank/DDBJ databases">
        <authorList>
            <person name="Koutsovoulos G."/>
            <person name="Danchin GJ E."/>
        </authorList>
    </citation>
    <scope>NUCLEOTIDE SEQUENCE [LARGE SCALE GENOMIC DNA]</scope>
</reference>
<sequence>MHLIGKQNFVSSTNSSSSTTIFYPLPNTIIDILKQFKNCYFEEYERKIKEEEEREEIERQKRLGKKIAIKMVNNNNNSSSTTTSTGAATNIGISRGSSISSDGQSQPPTTPLKTKIQNILTSSSTTLAHQQPQQKQQQII</sequence>
<name>A0A6V7UWX9_MELEN</name>
<accession>A0A6V7UWX9</accession>
<feature type="compositionally biased region" description="Polar residues" evidence="1">
    <location>
        <begin position="111"/>
        <end position="129"/>
    </location>
</feature>
<feature type="compositionally biased region" description="Low complexity" evidence="1">
    <location>
        <begin position="73"/>
        <end position="105"/>
    </location>
</feature>